<keyword evidence="4" id="KW-0862">Zinc</keyword>
<reference evidence="13 14" key="1">
    <citation type="submission" date="2025-04" db="UniProtKB">
        <authorList>
            <consortium name="RefSeq"/>
        </authorList>
    </citation>
    <scope>IDENTIFICATION</scope>
</reference>
<name>A0A1U7ZKG8_NELNU</name>
<evidence type="ECO:0000256" key="3">
    <source>
        <dbReference type="ARBA" id="ARBA00022771"/>
    </source>
</evidence>
<keyword evidence="7" id="KW-0804">Transcription</keyword>
<evidence type="ECO:0000256" key="1">
    <source>
        <dbReference type="ARBA" id="ARBA00004123"/>
    </source>
</evidence>
<dbReference type="FunFam" id="4.10.1100.10:FF:000001">
    <property type="entry name" value="Squamosa promoter-binding-like protein 14"/>
    <property type="match status" value="1"/>
</dbReference>
<dbReference type="RefSeq" id="XP_010252164.1">
    <property type="nucleotide sequence ID" value="XM_010253862.2"/>
</dbReference>
<keyword evidence="6" id="KW-0238">DNA-binding</keyword>
<sequence>MSQTVCETFPMRTSVMEWNPKTPSQWDWDNLVMFNGKASDIPKQVQPTDWGIEGDGGIDNGSVYSSAGGGCSGSDLGHGSSSKSSISASVDSSLKGGIKISNFNFEAAEDFPKDFSKKKEFPRLEDTGTSPTLGASVGSSEPVIGLKLGKRTYFEDICAGSTIKNSFSVIPTSSSTTAKRSRASYQSTQTPQCQVEGCNLDLTSAKDYHRRHRVCESHSKSPKVIVAGLERRFCQQCSRFHDLSEFDEKKRSCRRRLSDHNARRRKSQPEAIQFNSARLSSSFYDERQQMSLMLNRIPIIHMRPAVSPTWESASDFKFTQTKGSPMRPAKAGSIDGQLHLPSNEVPNAISTLSHEPQRLLSLKGTTAEVLNQGMEASGVTSNLDTTPDLRRALSLLSTSSWGSSDPEPNSLNQIIHTNRTKMTQPVVHLVPQGLPPSEYWQAEQQAGPRMHSLTVRSNGSNQFQEFQLFKAPYESGFFYSNQMN</sequence>
<dbReference type="PANTHER" id="PTHR31251:SF74">
    <property type="entry name" value="SQUAMOSA PROMOTER-BINDING-LIKE PROTEIN 2"/>
    <property type="match status" value="1"/>
</dbReference>
<keyword evidence="12" id="KW-1185">Reference proteome</keyword>
<evidence type="ECO:0000256" key="2">
    <source>
        <dbReference type="ARBA" id="ARBA00022723"/>
    </source>
</evidence>
<evidence type="ECO:0000259" key="11">
    <source>
        <dbReference type="PROSITE" id="PS51141"/>
    </source>
</evidence>
<keyword evidence="3 9" id="KW-0863">Zinc-finger</keyword>
<evidence type="ECO:0000256" key="5">
    <source>
        <dbReference type="ARBA" id="ARBA00023015"/>
    </source>
</evidence>
<dbReference type="PANTHER" id="PTHR31251">
    <property type="entry name" value="SQUAMOSA PROMOTER-BINDING-LIKE PROTEIN 4"/>
    <property type="match status" value="1"/>
</dbReference>
<dbReference type="AlphaFoldDB" id="A0A1U7ZKG8"/>
<dbReference type="KEGG" id="nnu:104593839"/>
<dbReference type="RefSeq" id="XP_010252163.1">
    <property type="nucleotide sequence ID" value="XM_010253861.2"/>
</dbReference>
<evidence type="ECO:0000256" key="7">
    <source>
        <dbReference type="ARBA" id="ARBA00023163"/>
    </source>
</evidence>
<feature type="compositionally biased region" description="Basic and acidic residues" evidence="10">
    <location>
        <begin position="251"/>
        <end position="261"/>
    </location>
</feature>
<dbReference type="eggNOG" id="ENOG502QTXG">
    <property type="taxonomic scope" value="Eukaryota"/>
</dbReference>
<dbReference type="InterPro" id="IPR004333">
    <property type="entry name" value="SBP_dom"/>
</dbReference>
<evidence type="ECO:0000313" key="13">
    <source>
        <dbReference type="RefSeq" id="XP_010252163.1"/>
    </source>
</evidence>
<dbReference type="GO" id="GO:0008270">
    <property type="term" value="F:zinc ion binding"/>
    <property type="evidence" value="ECO:0007669"/>
    <property type="project" value="UniProtKB-KW"/>
</dbReference>
<accession>A0A1U7ZKG8</accession>
<evidence type="ECO:0000256" key="9">
    <source>
        <dbReference type="PROSITE-ProRule" id="PRU00470"/>
    </source>
</evidence>
<dbReference type="PROSITE" id="PS51141">
    <property type="entry name" value="ZF_SBP"/>
    <property type="match status" value="1"/>
</dbReference>
<organism evidence="12 14">
    <name type="scientific">Nelumbo nucifera</name>
    <name type="common">Sacred lotus</name>
    <dbReference type="NCBI Taxonomy" id="4432"/>
    <lineage>
        <taxon>Eukaryota</taxon>
        <taxon>Viridiplantae</taxon>
        <taxon>Streptophyta</taxon>
        <taxon>Embryophyta</taxon>
        <taxon>Tracheophyta</taxon>
        <taxon>Spermatophyta</taxon>
        <taxon>Magnoliopsida</taxon>
        <taxon>Proteales</taxon>
        <taxon>Nelumbonaceae</taxon>
        <taxon>Nelumbo</taxon>
    </lineage>
</organism>
<dbReference type="GO" id="GO:0000976">
    <property type="term" value="F:transcription cis-regulatory region binding"/>
    <property type="evidence" value="ECO:0000318"/>
    <property type="project" value="GO_Central"/>
</dbReference>
<evidence type="ECO:0000313" key="14">
    <source>
        <dbReference type="RefSeq" id="XP_010252164.1"/>
    </source>
</evidence>
<feature type="region of interest" description="Disordered" evidence="10">
    <location>
        <begin position="251"/>
        <end position="270"/>
    </location>
</feature>
<evidence type="ECO:0000313" key="12">
    <source>
        <dbReference type="Proteomes" id="UP000189703"/>
    </source>
</evidence>
<gene>
    <name evidence="13 14" type="primary">LOC104593839</name>
</gene>
<dbReference type="GO" id="GO:0005634">
    <property type="term" value="C:nucleus"/>
    <property type="evidence" value="ECO:0000318"/>
    <property type="project" value="GO_Central"/>
</dbReference>
<keyword evidence="2" id="KW-0479">Metal-binding</keyword>
<dbReference type="STRING" id="4432.A0A1U7ZKG8"/>
<dbReference type="Pfam" id="PF03110">
    <property type="entry name" value="SBP"/>
    <property type="match status" value="1"/>
</dbReference>
<proteinExistence type="predicted"/>
<keyword evidence="8" id="KW-0539">Nucleus</keyword>
<feature type="domain" description="SBP-type" evidence="11">
    <location>
        <begin position="190"/>
        <end position="267"/>
    </location>
</feature>
<dbReference type="InterPro" id="IPR036893">
    <property type="entry name" value="SBP_sf"/>
</dbReference>
<dbReference type="GeneID" id="104593839"/>
<dbReference type="InterPro" id="IPR044817">
    <property type="entry name" value="SBP-like"/>
</dbReference>
<dbReference type="OrthoDB" id="514967at2759"/>
<keyword evidence="5" id="KW-0805">Transcription regulation</keyword>
<dbReference type="GO" id="GO:0001216">
    <property type="term" value="F:DNA-binding transcription activator activity"/>
    <property type="evidence" value="ECO:0000318"/>
    <property type="project" value="GO_Central"/>
</dbReference>
<comment type="subcellular location">
    <subcellularLocation>
        <location evidence="1">Nucleus</location>
    </subcellularLocation>
</comment>
<evidence type="ECO:0000256" key="4">
    <source>
        <dbReference type="ARBA" id="ARBA00022833"/>
    </source>
</evidence>
<evidence type="ECO:0000256" key="10">
    <source>
        <dbReference type="SAM" id="MobiDB-lite"/>
    </source>
</evidence>
<protein>
    <submittedName>
        <fullName evidence="13 14">Squamosa promoter-binding-like protein 3 isoform X1</fullName>
    </submittedName>
</protein>
<evidence type="ECO:0000256" key="8">
    <source>
        <dbReference type="ARBA" id="ARBA00023242"/>
    </source>
</evidence>
<dbReference type="Proteomes" id="UP000189703">
    <property type="component" value="Unplaced"/>
</dbReference>
<dbReference type="SUPFAM" id="SSF103612">
    <property type="entry name" value="SBT domain"/>
    <property type="match status" value="1"/>
</dbReference>
<dbReference type="OMA" id="KPYKADS"/>
<evidence type="ECO:0000256" key="6">
    <source>
        <dbReference type="ARBA" id="ARBA00023125"/>
    </source>
</evidence>
<dbReference type="Gene3D" id="4.10.1100.10">
    <property type="entry name" value="Transcription factor, SBP-box domain"/>
    <property type="match status" value="1"/>
</dbReference>